<dbReference type="Pfam" id="PF01733">
    <property type="entry name" value="Nucleoside_tran"/>
    <property type="match status" value="2"/>
</dbReference>
<dbReference type="AlphaFoldDB" id="A0AAD8NA09"/>
<name>A0AAD8NA09_9APIA</name>
<evidence type="ECO:0000256" key="6">
    <source>
        <dbReference type="ARBA" id="ARBA00023136"/>
    </source>
</evidence>
<evidence type="ECO:0000256" key="3">
    <source>
        <dbReference type="ARBA" id="ARBA00022448"/>
    </source>
</evidence>
<dbReference type="PIRSF" id="PIRSF016379">
    <property type="entry name" value="ENT"/>
    <property type="match status" value="1"/>
</dbReference>
<dbReference type="PANTHER" id="PTHR10332">
    <property type="entry name" value="EQUILIBRATIVE NUCLEOSIDE TRANSPORTER"/>
    <property type="match status" value="1"/>
</dbReference>
<feature type="transmembrane region" description="Helical" evidence="7">
    <location>
        <begin position="21"/>
        <end position="45"/>
    </location>
</feature>
<keyword evidence="4 7" id="KW-0812">Transmembrane</keyword>
<proteinExistence type="inferred from homology"/>
<feature type="transmembrane region" description="Helical" evidence="7">
    <location>
        <begin position="88"/>
        <end position="112"/>
    </location>
</feature>
<dbReference type="Proteomes" id="UP001237642">
    <property type="component" value="Unassembled WGS sequence"/>
</dbReference>
<feature type="transmembrane region" description="Helical" evidence="7">
    <location>
        <begin position="57"/>
        <end position="76"/>
    </location>
</feature>
<dbReference type="GO" id="GO:0005337">
    <property type="term" value="F:nucleoside transmembrane transporter activity"/>
    <property type="evidence" value="ECO:0007669"/>
    <property type="project" value="InterPro"/>
</dbReference>
<evidence type="ECO:0000256" key="7">
    <source>
        <dbReference type="SAM" id="Phobius"/>
    </source>
</evidence>
<evidence type="ECO:0000256" key="5">
    <source>
        <dbReference type="ARBA" id="ARBA00022989"/>
    </source>
</evidence>
<gene>
    <name evidence="8" type="ORF">POM88_009901</name>
</gene>
<sequence length="398" mass="44099">MEQGKNTQVHTESRDVYKIAYLVHFLLGAGNLIPWNALITAIDYFGSIYPTRHVEKVFSVAYMTSSVLVLVVMISWGSNLSRKLSFRLRMNVGFSMCILSIMASPTIDWAWFSKDSRVRSTTDFNLVVAAVIFCGLADGLIGGSLIGSSGNLPKQYMQAVFAGTASSGVLVSILRILTKASVPHTPQGLRTSAHFYFIFSTVILLTCLVCCNLLHKLPIMQQHYKFVHENLPSSSPKFWDVVRIIRWPAFGIFMIYTVTLSIFPGFLAENVQSDILGDWYPLVLITAYNISDLVGKSFTAIYVLKSIRKATWASVGRLLFYPLFTVCLHGSKWMKTEVPVVFLTFMLGLTNGYLTSVIMIQAPKSVSPSEAEVSAIVMALFLGLGLVAGSVLGWLWII</sequence>
<dbReference type="EMBL" id="JAUIZM010000002">
    <property type="protein sequence ID" value="KAK1400038.1"/>
    <property type="molecule type" value="Genomic_DNA"/>
</dbReference>
<feature type="transmembrane region" description="Helical" evidence="7">
    <location>
        <begin position="279"/>
        <end position="303"/>
    </location>
</feature>
<reference evidence="8" key="2">
    <citation type="submission" date="2023-05" db="EMBL/GenBank/DDBJ databases">
        <authorList>
            <person name="Schelkunov M.I."/>
        </authorList>
    </citation>
    <scope>NUCLEOTIDE SEQUENCE</scope>
    <source>
        <strain evidence="8">Hsosn_3</strain>
        <tissue evidence="8">Leaf</tissue>
    </source>
</reference>
<feature type="transmembrane region" description="Helical" evidence="7">
    <location>
        <begin position="247"/>
        <end position="267"/>
    </location>
</feature>
<evidence type="ECO:0000313" key="8">
    <source>
        <dbReference type="EMBL" id="KAK1400038.1"/>
    </source>
</evidence>
<evidence type="ECO:0000313" key="9">
    <source>
        <dbReference type="Proteomes" id="UP001237642"/>
    </source>
</evidence>
<keyword evidence="3" id="KW-0813">Transport</keyword>
<feature type="transmembrane region" description="Helical" evidence="7">
    <location>
        <begin position="340"/>
        <end position="361"/>
    </location>
</feature>
<dbReference type="InterPro" id="IPR002259">
    <property type="entry name" value="Eqnu_transpt"/>
</dbReference>
<protein>
    <submittedName>
        <fullName evidence="8">Equilibrative nucleotide transporter 8</fullName>
    </submittedName>
</protein>
<comment type="subcellular location">
    <subcellularLocation>
        <location evidence="1">Membrane</location>
        <topology evidence="1">Multi-pass membrane protein</topology>
    </subcellularLocation>
</comment>
<reference evidence="8" key="1">
    <citation type="submission" date="2023-02" db="EMBL/GenBank/DDBJ databases">
        <title>Genome of toxic invasive species Heracleum sosnowskyi carries increased number of genes despite the absence of recent whole-genome duplications.</title>
        <authorList>
            <person name="Schelkunov M."/>
            <person name="Shtratnikova V."/>
            <person name="Makarenko M."/>
            <person name="Klepikova A."/>
            <person name="Omelchenko D."/>
            <person name="Novikova G."/>
            <person name="Obukhova E."/>
            <person name="Bogdanov V."/>
            <person name="Penin A."/>
            <person name="Logacheva M."/>
        </authorList>
    </citation>
    <scope>NUCLEOTIDE SEQUENCE</scope>
    <source>
        <strain evidence="8">Hsosn_3</strain>
        <tissue evidence="8">Leaf</tissue>
    </source>
</reference>
<evidence type="ECO:0000256" key="2">
    <source>
        <dbReference type="ARBA" id="ARBA00007965"/>
    </source>
</evidence>
<feature type="transmembrane region" description="Helical" evidence="7">
    <location>
        <begin position="124"/>
        <end position="147"/>
    </location>
</feature>
<dbReference type="PANTHER" id="PTHR10332:SF77">
    <property type="entry name" value="EQUILIBRATIVE NUCLEOTIDE TRANSPORTER 8"/>
    <property type="match status" value="1"/>
</dbReference>
<evidence type="ECO:0000256" key="1">
    <source>
        <dbReference type="ARBA" id="ARBA00004141"/>
    </source>
</evidence>
<feature type="transmembrane region" description="Helical" evidence="7">
    <location>
        <begin position="193"/>
        <end position="215"/>
    </location>
</feature>
<evidence type="ECO:0000256" key="4">
    <source>
        <dbReference type="ARBA" id="ARBA00022692"/>
    </source>
</evidence>
<keyword evidence="6 7" id="KW-0472">Membrane</keyword>
<comment type="caution">
    <text evidence="8">The sequence shown here is derived from an EMBL/GenBank/DDBJ whole genome shotgun (WGS) entry which is preliminary data.</text>
</comment>
<accession>A0AAD8NA09</accession>
<dbReference type="GO" id="GO:0005886">
    <property type="term" value="C:plasma membrane"/>
    <property type="evidence" value="ECO:0007669"/>
    <property type="project" value="TreeGrafter"/>
</dbReference>
<feature type="transmembrane region" description="Helical" evidence="7">
    <location>
        <begin position="159"/>
        <end position="178"/>
    </location>
</feature>
<feature type="transmembrane region" description="Helical" evidence="7">
    <location>
        <begin position="373"/>
        <end position="397"/>
    </location>
</feature>
<organism evidence="8 9">
    <name type="scientific">Heracleum sosnowskyi</name>
    <dbReference type="NCBI Taxonomy" id="360622"/>
    <lineage>
        <taxon>Eukaryota</taxon>
        <taxon>Viridiplantae</taxon>
        <taxon>Streptophyta</taxon>
        <taxon>Embryophyta</taxon>
        <taxon>Tracheophyta</taxon>
        <taxon>Spermatophyta</taxon>
        <taxon>Magnoliopsida</taxon>
        <taxon>eudicotyledons</taxon>
        <taxon>Gunneridae</taxon>
        <taxon>Pentapetalae</taxon>
        <taxon>asterids</taxon>
        <taxon>campanulids</taxon>
        <taxon>Apiales</taxon>
        <taxon>Apiaceae</taxon>
        <taxon>Apioideae</taxon>
        <taxon>apioid superclade</taxon>
        <taxon>Tordylieae</taxon>
        <taxon>Tordyliinae</taxon>
        <taxon>Heracleum</taxon>
    </lineage>
</organism>
<keyword evidence="5 7" id="KW-1133">Transmembrane helix</keyword>
<comment type="similarity">
    <text evidence="2">Belongs to the SLC29A/ENT transporter (TC 2.A.57) family.</text>
</comment>
<keyword evidence="9" id="KW-1185">Reference proteome</keyword>